<protein>
    <submittedName>
        <fullName evidence="1">Uncharacterized protein</fullName>
    </submittedName>
</protein>
<comment type="caution">
    <text evidence="1">The sequence shown here is derived from an EMBL/GenBank/DDBJ whole genome shotgun (WGS) entry which is preliminary data.</text>
</comment>
<dbReference type="Proteomes" id="UP000796880">
    <property type="component" value="Unassembled WGS sequence"/>
</dbReference>
<dbReference type="EMBL" id="VOIH02000003">
    <property type="protein sequence ID" value="KAF3449936.1"/>
    <property type="molecule type" value="Genomic_DNA"/>
</dbReference>
<accession>A0A8K0HCN8</accession>
<dbReference type="PANTHER" id="PTHR36350:SF2">
    <property type="entry name" value="PROTEIN, PUTATIVE-RELATED"/>
    <property type="match status" value="1"/>
</dbReference>
<keyword evidence="2" id="KW-1185">Reference proteome</keyword>
<evidence type="ECO:0000313" key="1">
    <source>
        <dbReference type="EMBL" id="KAF3449936.1"/>
    </source>
</evidence>
<name>A0A8K0HCN8_9ROSA</name>
<proteinExistence type="predicted"/>
<sequence length="328" mass="36249">MDLALCLPYAPLPSVPPRFKYPNTSTATRVLTKPHFSFNPCSLSVPNDSILRQPLQTFGRHVVCARFSIPSKGDHHKGNDNVIVRGAVGASLVMTCVVAVMGCRAIAAPSKSLVMHHLVTSAKGVIYPDEKVISPFGAKGALESLFEVSVKIATSANTKEEYKFFRKRQPSKFDKVSKMPSIEEIADLKTEAVKLIKAGKSDEAEKQLQKVYENAKDKDMNYLNESAYFAQMALVEILMAQGKYSEASQCECLKIPEGGRFSDGRFYLYKRFNVAIGVVDWTIGLVTQLVNGKESLLFLSSEVSSYDCPFNAEAEALDWATEYAEKYA</sequence>
<reference evidence="1" key="1">
    <citation type="submission" date="2020-03" db="EMBL/GenBank/DDBJ databases">
        <title>A high-quality chromosome-level genome assembly of a woody plant with both climbing and erect habits, Rhamnella rubrinervis.</title>
        <authorList>
            <person name="Lu Z."/>
            <person name="Yang Y."/>
            <person name="Zhu X."/>
            <person name="Sun Y."/>
        </authorList>
    </citation>
    <scope>NUCLEOTIDE SEQUENCE</scope>
    <source>
        <strain evidence="1">BYM</strain>
        <tissue evidence="1">Leaf</tissue>
    </source>
</reference>
<dbReference type="PANTHER" id="PTHR36350">
    <property type="entry name" value="TRANSMEMBRANE PROTEIN"/>
    <property type="match status" value="1"/>
</dbReference>
<dbReference type="OrthoDB" id="1398107at2759"/>
<gene>
    <name evidence="1" type="ORF">FNV43_RR06015</name>
</gene>
<organism evidence="1 2">
    <name type="scientific">Rhamnella rubrinervis</name>
    <dbReference type="NCBI Taxonomy" id="2594499"/>
    <lineage>
        <taxon>Eukaryota</taxon>
        <taxon>Viridiplantae</taxon>
        <taxon>Streptophyta</taxon>
        <taxon>Embryophyta</taxon>
        <taxon>Tracheophyta</taxon>
        <taxon>Spermatophyta</taxon>
        <taxon>Magnoliopsida</taxon>
        <taxon>eudicotyledons</taxon>
        <taxon>Gunneridae</taxon>
        <taxon>Pentapetalae</taxon>
        <taxon>rosids</taxon>
        <taxon>fabids</taxon>
        <taxon>Rosales</taxon>
        <taxon>Rhamnaceae</taxon>
        <taxon>rhamnoid group</taxon>
        <taxon>Rhamneae</taxon>
        <taxon>Rhamnella</taxon>
    </lineage>
</organism>
<dbReference type="AlphaFoldDB" id="A0A8K0HCN8"/>
<evidence type="ECO:0000313" key="2">
    <source>
        <dbReference type="Proteomes" id="UP000796880"/>
    </source>
</evidence>